<evidence type="ECO:0000313" key="9">
    <source>
        <dbReference type="EMBL" id="MDQ7247835.1"/>
    </source>
</evidence>
<proteinExistence type="predicted"/>
<dbReference type="InterPro" id="IPR037115">
    <property type="entry name" value="Sirohaem_synt_dimer_dom_sf"/>
</dbReference>
<dbReference type="Gene3D" id="1.10.8.210">
    <property type="entry name" value="Sirohaem synthase, dimerisation domain"/>
    <property type="match status" value="1"/>
</dbReference>
<gene>
    <name evidence="9" type="ORF">Q8A70_09165</name>
</gene>
<evidence type="ECO:0000256" key="5">
    <source>
        <dbReference type="ARBA" id="ARBA00023244"/>
    </source>
</evidence>
<keyword evidence="3" id="KW-0560">Oxidoreductase</keyword>
<dbReference type="PANTHER" id="PTHR35330:SF1">
    <property type="entry name" value="SIROHEME BIOSYNTHESIS PROTEIN MET8"/>
    <property type="match status" value="1"/>
</dbReference>
<dbReference type="SUPFAM" id="SSF53790">
    <property type="entry name" value="Tetrapyrrole methylase"/>
    <property type="match status" value="1"/>
</dbReference>
<dbReference type="InterPro" id="IPR035996">
    <property type="entry name" value="4pyrrol_Methylase_sf"/>
</dbReference>
<dbReference type="Gene3D" id="3.30.160.110">
    <property type="entry name" value="Siroheme synthase, domain 2"/>
    <property type="match status" value="1"/>
</dbReference>
<dbReference type="SUPFAM" id="SSF75615">
    <property type="entry name" value="Siroheme synthase middle domains-like"/>
    <property type="match status" value="1"/>
</dbReference>
<dbReference type="InterPro" id="IPR028161">
    <property type="entry name" value="Met8-like"/>
</dbReference>
<feature type="domain" description="Siroheme synthase central" evidence="8">
    <location>
        <begin position="94"/>
        <end position="115"/>
    </location>
</feature>
<evidence type="ECO:0000256" key="6">
    <source>
        <dbReference type="ARBA" id="ARBA00047561"/>
    </source>
</evidence>
<evidence type="ECO:0000256" key="4">
    <source>
        <dbReference type="ARBA" id="ARBA00023027"/>
    </source>
</evidence>
<dbReference type="Gene3D" id="3.40.50.720">
    <property type="entry name" value="NAD(P)-binding Rossmann-like Domain"/>
    <property type="match status" value="2"/>
</dbReference>
<evidence type="ECO:0000259" key="8">
    <source>
        <dbReference type="Pfam" id="PF14824"/>
    </source>
</evidence>
<reference evidence="10" key="1">
    <citation type="submission" date="2023-08" db="EMBL/GenBank/DDBJ databases">
        <title>Rhodospirillaceae gen. nov., a novel taxon isolated from the Yangtze River Yuezi River estuary sludge.</title>
        <authorList>
            <person name="Ruan L."/>
        </authorList>
    </citation>
    <scope>NUCLEOTIDE SEQUENCE [LARGE SCALE GENOMIC DNA]</scope>
    <source>
        <strain evidence="10">R-7</strain>
    </source>
</reference>
<keyword evidence="10" id="KW-1185">Reference proteome</keyword>
<dbReference type="RefSeq" id="WP_379955833.1">
    <property type="nucleotide sequence ID" value="NZ_JAUYVI010000003.1"/>
</dbReference>
<evidence type="ECO:0000259" key="7">
    <source>
        <dbReference type="Pfam" id="PF10414"/>
    </source>
</evidence>
<dbReference type="InterPro" id="IPR028281">
    <property type="entry name" value="Sirohaem_synthase_central"/>
</dbReference>
<dbReference type="InterPro" id="IPR036291">
    <property type="entry name" value="NAD(P)-bd_dom_sf"/>
</dbReference>
<dbReference type="NCBIfam" id="TIGR01470">
    <property type="entry name" value="cysG_Nterm"/>
    <property type="match status" value="1"/>
</dbReference>
<dbReference type="Pfam" id="PF14824">
    <property type="entry name" value="Sirohm_synth_M"/>
    <property type="match status" value="1"/>
</dbReference>
<evidence type="ECO:0000256" key="3">
    <source>
        <dbReference type="ARBA" id="ARBA00023002"/>
    </source>
</evidence>
<dbReference type="EC" id="1.3.1.76" evidence="2"/>
<dbReference type="InterPro" id="IPR014777">
    <property type="entry name" value="4pyrrole_Mease_sub1"/>
</dbReference>
<evidence type="ECO:0000256" key="2">
    <source>
        <dbReference type="ARBA" id="ARBA00012400"/>
    </source>
</evidence>
<dbReference type="SUPFAM" id="SSF51735">
    <property type="entry name" value="NAD(P)-binding Rossmann-fold domains"/>
    <property type="match status" value="1"/>
</dbReference>
<keyword evidence="5" id="KW-0627">Porphyrin biosynthesis</keyword>
<accession>A0ABU0YJD8</accession>
<dbReference type="Gene3D" id="3.40.1010.10">
    <property type="entry name" value="Cobalt-precorrin-4 Transmethylase, Domain 1"/>
    <property type="match status" value="1"/>
</dbReference>
<dbReference type="EMBL" id="JAUYVI010000003">
    <property type="protein sequence ID" value="MDQ7247835.1"/>
    <property type="molecule type" value="Genomic_DNA"/>
</dbReference>
<evidence type="ECO:0000256" key="1">
    <source>
        <dbReference type="ARBA" id="ARBA00005010"/>
    </source>
</evidence>
<protein>
    <recommendedName>
        <fullName evidence="2">precorrin-2 dehydrogenase</fullName>
        <ecNumber evidence="2">1.3.1.76</ecNumber>
    </recommendedName>
</protein>
<organism evidence="9 10">
    <name type="scientific">Dongia sedimenti</name>
    <dbReference type="NCBI Taxonomy" id="3064282"/>
    <lineage>
        <taxon>Bacteria</taxon>
        <taxon>Pseudomonadati</taxon>
        <taxon>Pseudomonadota</taxon>
        <taxon>Alphaproteobacteria</taxon>
        <taxon>Rhodospirillales</taxon>
        <taxon>Dongiaceae</taxon>
        <taxon>Dongia</taxon>
    </lineage>
</organism>
<keyword evidence="4" id="KW-0520">NAD</keyword>
<dbReference type="PANTHER" id="PTHR35330">
    <property type="entry name" value="SIROHEME BIOSYNTHESIS PROTEIN MET8"/>
    <property type="match status" value="1"/>
</dbReference>
<comment type="caution">
    <text evidence="9">The sequence shown here is derived from an EMBL/GenBank/DDBJ whole genome shotgun (WGS) entry which is preliminary data.</text>
</comment>
<dbReference type="Pfam" id="PF13241">
    <property type="entry name" value="NAD_binding_7"/>
    <property type="match status" value="1"/>
</dbReference>
<feature type="domain" description="Sirohaem synthase dimerisation" evidence="7">
    <location>
        <begin position="121"/>
        <end position="173"/>
    </location>
</feature>
<dbReference type="InterPro" id="IPR019478">
    <property type="entry name" value="Sirohaem_synthase_dimer_dom"/>
</dbReference>
<comment type="pathway">
    <text evidence="1">Porphyrin-containing compound metabolism; siroheme biosynthesis; sirohydrochlorin from precorrin-2: step 1/1.</text>
</comment>
<dbReference type="Pfam" id="PF10414">
    <property type="entry name" value="CysG_dimeriser"/>
    <property type="match status" value="1"/>
</dbReference>
<name>A0ABU0YJD8_9PROT</name>
<dbReference type="Proteomes" id="UP001230156">
    <property type="component" value="Unassembled WGS sequence"/>
</dbReference>
<dbReference type="InterPro" id="IPR006367">
    <property type="entry name" value="Sirohaem_synthase_N"/>
</dbReference>
<sequence>MRLSGRRVLVVGSGQAAAAKQRLLEAAGARVDLVAQVGPLHGYALVFGTSGDDACDRTVSEAARAAGIPVNVVDRPELSDFIMPAVVDRGEVVIGISTGGGSPILAQRIRALIEDALPNGIDRLAAFARRFRSAVQTRVADNATRRRFWERFFDGEGADLVMAGEDYRAARKIIRDLNAADATRSGEGSLTVIELVSNNSDDLTLGALRALRKADVIAHDADVAAEILDYARRDARRVDLDAMLPQGARVVVLRSMFTAKRAGAAQ</sequence>
<comment type="catalytic activity">
    <reaction evidence="6">
        <text>precorrin-2 + NAD(+) = sirohydrochlorin + NADH + 2 H(+)</text>
        <dbReference type="Rhea" id="RHEA:15613"/>
        <dbReference type="ChEBI" id="CHEBI:15378"/>
        <dbReference type="ChEBI" id="CHEBI:57540"/>
        <dbReference type="ChEBI" id="CHEBI:57945"/>
        <dbReference type="ChEBI" id="CHEBI:58351"/>
        <dbReference type="ChEBI" id="CHEBI:58827"/>
        <dbReference type="EC" id="1.3.1.76"/>
    </reaction>
</comment>
<evidence type="ECO:0000313" key="10">
    <source>
        <dbReference type="Proteomes" id="UP001230156"/>
    </source>
</evidence>